<feature type="compositionally biased region" description="Basic and acidic residues" evidence="1">
    <location>
        <begin position="28"/>
        <end position="42"/>
    </location>
</feature>
<gene>
    <name evidence="2" type="ORF">O0S08_28090</name>
</gene>
<protein>
    <recommendedName>
        <fullName evidence="4">MYXO-CTERM domain-containing protein</fullName>
    </recommendedName>
</protein>
<proteinExistence type="predicted"/>
<accession>A0ABY7GSY8</accession>
<name>A0ABY7GSY8_9BACT</name>
<organism evidence="2 3">
    <name type="scientific">Nannocystis punicea</name>
    <dbReference type="NCBI Taxonomy" id="2995304"/>
    <lineage>
        <taxon>Bacteria</taxon>
        <taxon>Pseudomonadati</taxon>
        <taxon>Myxococcota</taxon>
        <taxon>Polyangia</taxon>
        <taxon>Nannocystales</taxon>
        <taxon>Nannocystaceae</taxon>
        <taxon>Nannocystis</taxon>
    </lineage>
</organism>
<evidence type="ECO:0000256" key="1">
    <source>
        <dbReference type="SAM" id="MobiDB-lite"/>
    </source>
</evidence>
<evidence type="ECO:0008006" key="4">
    <source>
        <dbReference type="Google" id="ProtNLM"/>
    </source>
</evidence>
<dbReference type="RefSeq" id="WP_269032407.1">
    <property type="nucleotide sequence ID" value="NZ_CP114040.1"/>
</dbReference>
<dbReference type="EMBL" id="CP114040">
    <property type="protein sequence ID" value="WAS90073.1"/>
    <property type="molecule type" value="Genomic_DNA"/>
</dbReference>
<keyword evidence="3" id="KW-1185">Reference proteome</keyword>
<feature type="region of interest" description="Disordered" evidence="1">
    <location>
        <begin position="28"/>
        <end position="55"/>
    </location>
</feature>
<reference evidence="2" key="1">
    <citation type="submission" date="2022-11" db="EMBL/GenBank/DDBJ databases">
        <title>Minimal conservation of predation-associated metabolite biosynthetic gene clusters underscores biosynthetic potential of Myxococcota including descriptions for ten novel species: Archangium lansinium sp. nov., Myxococcus landrumus sp. nov., Nannocystis bai.</title>
        <authorList>
            <person name="Ahearne A."/>
            <person name="Stevens C."/>
            <person name="Dowd S."/>
        </authorList>
    </citation>
    <scope>NUCLEOTIDE SEQUENCE</scope>
    <source>
        <strain evidence="2">Fl3</strain>
    </source>
</reference>
<evidence type="ECO:0000313" key="2">
    <source>
        <dbReference type="EMBL" id="WAS90073.1"/>
    </source>
</evidence>
<dbReference type="Proteomes" id="UP001164459">
    <property type="component" value="Chromosome"/>
</dbReference>
<sequence>MPRSRPERWLIRVVMAGALGLTAAEARADIIPEPRRPSEWKETPPPMPEPPPEKELPTLPLVVLLAVAVATASALRLRQPAAQVCG</sequence>
<evidence type="ECO:0000313" key="3">
    <source>
        <dbReference type="Proteomes" id="UP001164459"/>
    </source>
</evidence>